<proteinExistence type="inferred from homology"/>
<evidence type="ECO:0000256" key="1">
    <source>
        <dbReference type="ARBA" id="ARBA00022729"/>
    </source>
</evidence>
<dbReference type="PANTHER" id="PTHR31080:SF303">
    <property type="entry name" value="PECTINESTERASE 1-LIKE"/>
    <property type="match status" value="1"/>
</dbReference>
<dbReference type="CDD" id="cd15798">
    <property type="entry name" value="PMEI-like_3"/>
    <property type="match status" value="1"/>
</dbReference>
<keyword evidence="5" id="KW-1185">Reference proteome</keyword>
<sequence length="117" mass="12987">MVSKLSISFRSIDDMPEEASAIGDCVKLYNDALSQLNESMSEIKTEKNKGGNWLNKNVIGDVKTWISTAMTDVETCPDGLEEIVGNETKKEMETANQMMSISLAIVSQMKKLIMILH</sequence>
<accession>A0A565BT32</accession>
<dbReference type="AlphaFoldDB" id="A0A565BT32"/>
<dbReference type="PANTHER" id="PTHR31080">
    <property type="entry name" value="PECTINESTERASE INHIBITOR-LIKE"/>
    <property type="match status" value="1"/>
</dbReference>
<dbReference type="SUPFAM" id="SSF101148">
    <property type="entry name" value="Plant invertase/pectin methylesterase inhibitor"/>
    <property type="match status" value="1"/>
</dbReference>
<protein>
    <recommendedName>
        <fullName evidence="3">Pectinesterase inhibitor domain-containing protein</fullName>
    </recommendedName>
</protein>
<gene>
    <name evidence="4" type="ORF">ANE_LOCUS14960</name>
</gene>
<evidence type="ECO:0000313" key="5">
    <source>
        <dbReference type="Proteomes" id="UP000489600"/>
    </source>
</evidence>
<comment type="similarity">
    <text evidence="2">Belongs to the PMEI family.</text>
</comment>
<evidence type="ECO:0000313" key="4">
    <source>
        <dbReference type="EMBL" id="VVB04516.1"/>
    </source>
</evidence>
<comment type="caution">
    <text evidence="4">The sequence shown here is derived from an EMBL/GenBank/DDBJ whole genome shotgun (WGS) entry which is preliminary data.</text>
</comment>
<dbReference type="InterPro" id="IPR006501">
    <property type="entry name" value="Pectinesterase_inhib_dom"/>
</dbReference>
<dbReference type="NCBIfam" id="TIGR01614">
    <property type="entry name" value="PME_inhib"/>
    <property type="match status" value="1"/>
</dbReference>
<dbReference type="GO" id="GO:0004857">
    <property type="term" value="F:enzyme inhibitor activity"/>
    <property type="evidence" value="ECO:0007669"/>
    <property type="project" value="InterPro"/>
</dbReference>
<dbReference type="Pfam" id="PF04043">
    <property type="entry name" value="PMEI"/>
    <property type="match status" value="1"/>
</dbReference>
<feature type="domain" description="Pectinesterase inhibitor" evidence="3">
    <location>
        <begin position="1"/>
        <end position="105"/>
    </location>
</feature>
<reference evidence="4" key="1">
    <citation type="submission" date="2019-07" db="EMBL/GenBank/DDBJ databases">
        <authorList>
            <person name="Dittberner H."/>
        </authorList>
    </citation>
    <scope>NUCLEOTIDE SEQUENCE [LARGE SCALE GENOMIC DNA]</scope>
</reference>
<dbReference type="Proteomes" id="UP000489600">
    <property type="component" value="Unassembled WGS sequence"/>
</dbReference>
<dbReference type="Gene3D" id="1.20.140.40">
    <property type="entry name" value="Invertase/pectin methylesterase inhibitor family protein"/>
    <property type="match status" value="1"/>
</dbReference>
<keyword evidence="1" id="KW-0732">Signal</keyword>
<name>A0A565BT32_9BRAS</name>
<organism evidence="4 5">
    <name type="scientific">Arabis nemorensis</name>
    <dbReference type="NCBI Taxonomy" id="586526"/>
    <lineage>
        <taxon>Eukaryota</taxon>
        <taxon>Viridiplantae</taxon>
        <taxon>Streptophyta</taxon>
        <taxon>Embryophyta</taxon>
        <taxon>Tracheophyta</taxon>
        <taxon>Spermatophyta</taxon>
        <taxon>Magnoliopsida</taxon>
        <taxon>eudicotyledons</taxon>
        <taxon>Gunneridae</taxon>
        <taxon>Pentapetalae</taxon>
        <taxon>rosids</taxon>
        <taxon>malvids</taxon>
        <taxon>Brassicales</taxon>
        <taxon>Brassicaceae</taxon>
        <taxon>Arabideae</taxon>
        <taxon>Arabis</taxon>
    </lineage>
</organism>
<evidence type="ECO:0000256" key="2">
    <source>
        <dbReference type="ARBA" id="ARBA00038471"/>
    </source>
</evidence>
<dbReference type="OrthoDB" id="1670832at2759"/>
<dbReference type="InterPro" id="IPR035513">
    <property type="entry name" value="Invertase/methylesterase_inhib"/>
</dbReference>
<dbReference type="SMART" id="SM00856">
    <property type="entry name" value="PMEI"/>
    <property type="match status" value="1"/>
</dbReference>
<dbReference type="EMBL" id="CABITT030000005">
    <property type="protein sequence ID" value="VVB04516.1"/>
    <property type="molecule type" value="Genomic_DNA"/>
</dbReference>
<dbReference type="InterPro" id="IPR051955">
    <property type="entry name" value="PME_Inhibitor"/>
</dbReference>
<evidence type="ECO:0000259" key="3">
    <source>
        <dbReference type="SMART" id="SM00856"/>
    </source>
</evidence>